<feature type="transmembrane region" description="Helical" evidence="1">
    <location>
        <begin position="93"/>
        <end position="113"/>
    </location>
</feature>
<organism evidence="2">
    <name type="scientific">Lotharella oceanica</name>
    <dbReference type="NCBI Taxonomy" id="641309"/>
    <lineage>
        <taxon>Eukaryota</taxon>
        <taxon>Sar</taxon>
        <taxon>Rhizaria</taxon>
        <taxon>Cercozoa</taxon>
        <taxon>Chlorarachniophyceae</taxon>
        <taxon>Lotharella</taxon>
    </lineage>
</organism>
<keyword evidence="1" id="KW-0472">Membrane</keyword>
<protein>
    <submittedName>
        <fullName evidence="2">Uncharacterized protein</fullName>
    </submittedName>
</protein>
<accession>A0A7S2TU61</accession>
<keyword evidence="1" id="KW-1133">Transmembrane helix</keyword>
<gene>
    <name evidence="2" type="ORF">LSP00402_LOCUS13912</name>
</gene>
<dbReference type="EMBL" id="HBHP01022365">
    <property type="protein sequence ID" value="CAD9769928.1"/>
    <property type="molecule type" value="Transcribed_RNA"/>
</dbReference>
<feature type="transmembrane region" description="Helical" evidence="1">
    <location>
        <begin position="48"/>
        <end position="68"/>
    </location>
</feature>
<proteinExistence type="predicted"/>
<evidence type="ECO:0000256" key="1">
    <source>
        <dbReference type="SAM" id="Phobius"/>
    </source>
</evidence>
<sequence>MAAEGTRTVLFYQMRSIWIPSFTGVCIGVVVGIVVGVISACWGGDTCWAIFLSCPLSVFLTNCTLWVGRSLEDVVYPWIDADVAEDRAITPPWLAFIGSVACCGAVHVAVALADGLSQILFFLCALDDTYS</sequence>
<evidence type="ECO:0000313" key="2">
    <source>
        <dbReference type="EMBL" id="CAD9769928.1"/>
    </source>
</evidence>
<feature type="transmembrane region" description="Helical" evidence="1">
    <location>
        <begin position="17"/>
        <end position="41"/>
    </location>
</feature>
<dbReference type="AlphaFoldDB" id="A0A7S2TU61"/>
<keyword evidence="1" id="KW-0812">Transmembrane</keyword>
<name>A0A7S2TU61_9EUKA</name>
<reference evidence="2" key="1">
    <citation type="submission" date="2021-01" db="EMBL/GenBank/DDBJ databases">
        <authorList>
            <person name="Corre E."/>
            <person name="Pelletier E."/>
            <person name="Niang G."/>
            <person name="Scheremetjew M."/>
            <person name="Finn R."/>
            <person name="Kale V."/>
            <person name="Holt S."/>
            <person name="Cochrane G."/>
            <person name="Meng A."/>
            <person name="Brown T."/>
            <person name="Cohen L."/>
        </authorList>
    </citation>
    <scope>NUCLEOTIDE SEQUENCE</scope>
    <source>
        <strain evidence="2">CCMP622</strain>
    </source>
</reference>